<dbReference type="InterPro" id="IPR009100">
    <property type="entry name" value="AcylCoA_DH/oxidase_NM_dom_sf"/>
</dbReference>
<dbReference type="RefSeq" id="WP_073420918.1">
    <property type="nucleotide sequence ID" value="NZ_FQVX01000003.1"/>
</dbReference>
<dbReference type="SUPFAM" id="SSF47203">
    <property type="entry name" value="Acyl-CoA dehydrogenase C-terminal domain-like"/>
    <property type="match status" value="1"/>
</dbReference>
<evidence type="ECO:0000259" key="5">
    <source>
        <dbReference type="Pfam" id="PF11794"/>
    </source>
</evidence>
<dbReference type="Gene3D" id="1.10.3140.10">
    <property type="entry name" value="4-hydroxybutyryl-coa dehydratase, domain 1"/>
    <property type="match status" value="1"/>
</dbReference>
<evidence type="ECO:0000259" key="4">
    <source>
        <dbReference type="Pfam" id="PF03241"/>
    </source>
</evidence>
<evidence type="ECO:0000313" key="7">
    <source>
        <dbReference type="Proteomes" id="UP000184471"/>
    </source>
</evidence>
<reference evidence="6 7" key="1">
    <citation type="submission" date="2016-11" db="EMBL/GenBank/DDBJ databases">
        <authorList>
            <person name="Jaros S."/>
            <person name="Januszkiewicz K."/>
            <person name="Wedrychowicz H."/>
        </authorList>
    </citation>
    <scope>NUCLEOTIDE SEQUENCE [LARGE SCALE GENOMIC DNA]</scope>
    <source>
        <strain evidence="6 7">DSM 45408</strain>
    </source>
</reference>
<accession>A0A1M5LQI5</accession>
<dbReference type="GO" id="GO:0016627">
    <property type="term" value="F:oxidoreductase activity, acting on the CH-CH group of donors"/>
    <property type="evidence" value="ECO:0007669"/>
    <property type="project" value="InterPro"/>
</dbReference>
<dbReference type="Gene3D" id="1.20.140.10">
    <property type="entry name" value="Butyryl-CoA Dehydrogenase, subunit A, domain 3"/>
    <property type="match status" value="1"/>
</dbReference>
<evidence type="ECO:0000256" key="1">
    <source>
        <dbReference type="ARBA" id="ARBA00022630"/>
    </source>
</evidence>
<dbReference type="InterPro" id="IPR024674">
    <property type="entry name" value="HpaB/PvcC/4-BUDH_N"/>
</dbReference>
<sequence>MLTGEQYKATLDDGRATYFEGERVKDLPGHPVLGQVVQNVADGYDWLASQAVDGVNPAAGVPRTPEELREKVELVHTAGMMAHVNYTSIMTLATAAGRLATTAPQYVERLDEVVRTAQARDIRMTQCITDAKGDRSLPPTRQDDPDAYVRVVDRGPDGVVIRGAKLHITAASFGHELMTIPTKAMKPGEEAYAIAAVIPVNAPGVKIINTSYAPRHPDVRHFPISGQEHFPEGFVIFDDVFVPTERVLLDGETEQAAVFAHSLGLWERLGGLSSMADGADVLVGLAQLVAEANGLARIGHVKEKISEMVIHATVVRACLEAALVHAETGALGAVFPSELYTNAGKYTGATAYNLMVRHLHDIAGAAVVTAPTLADLENPEVGSLARKYMSTRADVDGEYRTRLFHAIRDLTADSFGGWRQVTNVQAGGGLYAQRIVTRKHYDMDAAKHAALTVAGLVEGARGPSRGV</sequence>
<dbReference type="InterPro" id="IPR004925">
    <property type="entry name" value="HpaB/PvcC/4-BUDH"/>
</dbReference>
<dbReference type="PANTHER" id="PTHR36117">
    <property type="entry name" value="4-HYDROXYPHENYLACETATE 3-MONOOXYGENASE-RELATED"/>
    <property type="match status" value="1"/>
</dbReference>
<dbReference type="InterPro" id="IPR046373">
    <property type="entry name" value="Acyl-CoA_Oxase/DH_mid-dom_sf"/>
</dbReference>
<keyword evidence="3" id="KW-0560">Oxidoreductase</keyword>
<dbReference type="Pfam" id="PF11794">
    <property type="entry name" value="HpaB_N"/>
    <property type="match status" value="1"/>
</dbReference>
<keyword evidence="2" id="KW-0274">FAD</keyword>
<keyword evidence="7" id="KW-1185">Reference proteome</keyword>
<dbReference type="EMBL" id="FQVX01000003">
    <property type="protein sequence ID" value="SHG66603.1"/>
    <property type="molecule type" value="Genomic_DNA"/>
</dbReference>
<dbReference type="PANTHER" id="PTHR36117:SF3">
    <property type="entry name" value="4-HYDROXYPHENYLACETATE 3-MONOOXYGENASE-RELATED"/>
    <property type="match status" value="1"/>
</dbReference>
<dbReference type="Proteomes" id="UP000184471">
    <property type="component" value="Unassembled WGS sequence"/>
</dbReference>
<gene>
    <name evidence="6" type="ORF">SAMN05444351_2870</name>
</gene>
<name>A0A1M5LQI5_9ACTN</name>
<dbReference type="AlphaFoldDB" id="A0A1M5LQI5"/>
<proteinExistence type="predicted"/>
<evidence type="ECO:0000256" key="2">
    <source>
        <dbReference type="ARBA" id="ARBA00022827"/>
    </source>
</evidence>
<keyword evidence="1" id="KW-0285">Flavoprotein</keyword>
<dbReference type="Gene3D" id="2.40.110.10">
    <property type="entry name" value="Butyryl-CoA Dehydrogenase, subunit A, domain 2"/>
    <property type="match status" value="1"/>
</dbReference>
<dbReference type="OrthoDB" id="9785230at2"/>
<protein>
    <submittedName>
        <fullName evidence="6">4-hydroxybutyryl-CoA dehydratase / vinylacetyl-CoA-Delta-isomerase</fullName>
    </submittedName>
</protein>
<evidence type="ECO:0000256" key="3">
    <source>
        <dbReference type="ARBA" id="ARBA00023002"/>
    </source>
</evidence>
<keyword evidence="6" id="KW-0413">Isomerase</keyword>
<dbReference type="GO" id="GO:0016853">
    <property type="term" value="F:isomerase activity"/>
    <property type="evidence" value="ECO:0007669"/>
    <property type="project" value="UniProtKB-KW"/>
</dbReference>
<organism evidence="6 7">
    <name type="scientific">Geodermatophilus nigrescens</name>
    <dbReference type="NCBI Taxonomy" id="1070870"/>
    <lineage>
        <taxon>Bacteria</taxon>
        <taxon>Bacillati</taxon>
        <taxon>Actinomycetota</taxon>
        <taxon>Actinomycetes</taxon>
        <taxon>Geodermatophilales</taxon>
        <taxon>Geodermatophilaceae</taxon>
        <taxon>Geodermatophilus</taxon>
    </lineage>
</organism>
<evidence type="ECO:0000313" key="6">
    <source>
        <dbReference type="EMBL" id="SHG66603.1"/>
    </source>
</evidence>
<dbReference type="Pfam" id="PF03241">
    <property type="entry name" value="HpaB"/>
    <property type="match status" value="1"/>
</dbReference>
<dbReference type="InterPro" id="IPR036250">
    <property type="entry name" value="AcylCo_DH-like_C"/>
</dbReference>
<feature type="domain" description="HpaB/PvcC/4-BUDH N-terminal" evidence="5">
    <location>
        <begin position="3"/>
        <end position="249"/>
    </location>
</feature>
<dbReference type="SUPFAM" id="SSF56645">
    <property type="entry name" value="Acyl-CoA dehydrogenase NM domain-like"/>
    <property type="match status" value="1"/>
</dbReference>
<dbReference type="InterPro" id="IPR024719">
    <property type="entry name" value="HpaB/PvcC/4-BUDH_C"/>
</dbReference>
<dbReference type="STRING" id="1070870.SAMN05444351_2870"/>
<feature type="domain" description="HpaB/PvcC/4-BUDH C-terminal" evidence="4">
    <location>
        <begin position="266"/>
        <end position="453"/>
    </location>
</feature>